<reference evidence="3 4" key="1">
    <citation type="submission" date="2013-11" db="EMBL/GenBank/DDBJ databases">
        <title>Draft genome of the bovine lungworm Dictyocaulus viviparus.</title>
        <authorList>
            <person name="Mitreva M."/>
        </authorList>
    </citation>
    <scope>NUCLEOTIDE SEQUENCE [LARGE SCALE GENOMIC DNA]</scope>
    <source>
        <strain evidence="3 4">HannoverDv2000</strain>
    </source>
</reference>
<keyword evidence="1" id="KW-0732">Signal</keyword>
<dbReference type="Gene3D" id="3.50.4.10">
    <property type="entry name" value="Hepatocyte Growth Factor"/>
    <property type="match status" value="2"/>
</dbReference>
<dbReference type="PANTHER" id="PTHR47327">
    <property type="entry name" value="FI18240P1-RELATED"/>
    <property type="match status" value="1"/>
</dbReference>
<dbReference type="SUPFAM" id="SSF57414">
    <property type="entry name" value="Hairpin loop containing domain-like"/>
    <property type="match status" value="2"/>
</dbReference>
<organism evidence="3 4">
    <name type="scientific">Dictyocaulus viviparus</name>
    <name type="common">Bovine lungworm</name>
    <dbReference type="NCBI Taxonomy" id="29172"/>
    <lineage>
        <taxon>Eukaryota</taxon>
        <taxon>Metazoa</taxon>
        <taxon>Ecdysozoa</taxon>
        <taxon>Nematoda</taxon>
        <taxon>Chromadorea</taxon>
        <taxon>Rhabditida</taxon>
        <taxon>Rhabditina</taxon>
        <taxon>Rhabditomorpha</taxon>
        <taxon>Strongyloidea</taxon>
        <taxon>Metastrongylidae</taxon>
        <taxon>Dictyocaulus</taxon>
    </lineage>
</organism>
<dbReference type="InterPro" id="IPR003609">
    <property type="entry name" value="Pan_app"/>
</dbReference>
<dbReference type="OrthoDB" id="5867217at2759"/>
<feature type="signal peptide" evidence="1">
    <location>
        <begin position="1"/>
        <end position="16"/>
    </location>
</feature>
<proteinExistence type="predicted"/>
<feature type="chain" id="PRO_5002335565" evidence="1">
    <location>
        <begin position="17"/>
        <end position="602"/>
    </location>
</feature>
<dbReference type="EMBL" id="KN717071">
    <property type="protein sequence ID" value="KJH40643.1"/>
    <property type="molecule type" value="Genomic_DNA"/>
</dbReference>
<dbReference type="Proteomes" id="UP000053766">
    <property type="component" value="Unassembled WGS sequence"/>
</dbReference>
<keyword evidence="4" id="KW-1185">Reference proteome</keyword>
<dbReference type="GO" id="GO:0009653">
    <property type="term" value="P:anatomical structure morphogenesis"/>
    <property type="evidence" value="ECO:0007669"/>
    <property type="project" value="TreeGrafter"/>
</dbReference>
<protein>
    <submittedName>
        <fullName evidence="3">PAN domain protein</fullName>
    </submittedName>
</protein>
<gene>
    <name evidence="3" type="ORF">DICVIV_13399</name>
</gene>
<evidence type="ECO:0000256" key="1">
    <source>
        <dbReference type="SAM" id="SignalP"/>
    </source>
</evidence>
<evidence type="ECO:0000313" key="3">
    <source>
        <dbReference type="EMBL" id="KJH40643.1"/>
    </source>
</evidence>
<dbReference type="STRING" id="29172.A0A0D8X7W5"/>
<name>A0A0D8X7W5_DICVI</name>
<dbReference type="InterPro" id="IPR052774">
    <property type="entry name" value="Celegans_DevNeuronal_Protein"/>
</dbReference>
<evidence type="ECO:0000259" key="2">
    <source>
        <dbReference type="PROSITE" id="PS50948"/>
    </source>
</evidence>
<accession>A0A0D8X7W5</accession>
<dbReference type="PANTHER" id="PTHR47327:SF16">
    <property type="entry name" value="APPLE DOMAIN-CONTAINING PROTEIN"/>
    <property type="match status" value="1"/>
</dbReference>
<feature type="domain" description="Apple" evidence="2">
    <location>
        <begin position="459"/>
        <end position="544"/>
    </location>
</feature>
<sequence length="602" mass="69123">MILLSFAFVLADFVTASSENAKALRPCFERYPNHRLVNLQPFHSEWRMKKEENCLQFCSDTRSRCRSIVYDAVQHICHFFLDEGFDVTVPAPKMVYLKLTTESIELPSIHDVEVNHSSNDSMSFSSHQETFTTQVTDTDINVEPFPEIVLPEEFEFKKLHENEVLRDMNGIEHAEKRWQSSMEELSKNEDDYVFKGTRSQARVKGVPTKEFLLTSEEKENLDREIQEKYELFKRNNPSEFDQLHPESKSSSSTPLVVEIVTTSMVPEVVTPSLKMVTLPKNKRMKFSAKRITFSDNNLFPRKTEATEIRRHQGKNLKQVKIYEKPSYLNKALSFLNVVNDKKNPTVKSTMKNYEKAIDSNAVVTDTSGCSTGHVPIWLVFENSVGSENIDSSFAKDWKECRKTCLDESCRSFTFFDDQQCMINMEDDGVNLRKPPQGDYMARTDLKFCYPDSISPYHTCSNFIAFRDYSIKVKPREEFYGLPLGYDGLKLCIELCVLSTQYNCKSATFTTLEGVCSLNEENSLSNPDRFELSTVANQLYFENGCALQPELSPTDKSYMSIERITLKSQNIKPPSVKSLGIKPIPLRQILLKPHRSKAGKQRS</sequence>
<dbReference type="SMART" id="SM00473">
    <property type="entry name" value="PAN_AP"/>
    <property type="match status" value="3"/>
</dbReference>
<reference evidence="4" key="2">
    <citation type="journal article" date="2016" name="Sci. Rep.">
        <title>Dictyocaulus viviparus genome, variome and transcriptome elucidate lungworm biology and support future intervention.</title>
        <authorList>
            <person name="McNulty S.N."/>
            <person name="Strube C."/>
            <person name="Rosa B.A."/>
            <person name="Martin J.C."/>
            <person name="Tyagi R."/>
            <person name="Choi Y.J."/>
            <person name="Wang Q."/>
            <person name="Hallsworth Pepin K."/>
            <person name="Zhang X."/>
            <person name="Ozersky P."/>
            <person name="Wilson R.K."/>
            <person name="Sternberg P.W."/>
            <person name="Gasser R.B."/>
            <person name="Mitreva M."/>
        </authorList>
    </citation>
    <scope>NUCLEOTIDE SEQUENCE [LARGE SCALE GENOMIC DNA]</scope>
    <source>
        <strain evidence="4">HannoverDv2000</strain>
    </source>
</reference>
<dbReference type="AlphaFoldDB" id="A0A0D8X7W5"/>
<evidence type="ECO:0000313" key="4">
    <source>
        <dbReference type="Proteomes" id="UP000053766"/>
    </source>
</evidence>
<dbReference type="PROSITE" id="PS50948">
    <property type="entry name" value="PAN"/>
    <property type="match status" value="3"/>
</dbReference>
<feature type="domain" description="Apple" evidence="2">
    <location>
        <begin position="369"/>
        <end position="444"/>
    </location>
</feature>
<feature type="domain" description="Apple" evidence="2">
    <location>
        <begin position="27"/>
        <end position="101"/>
    </location>
</feature>
<dbReference type="Pfam" id="PF00024">
    <property type="entry name" value="PAN_1"/>
    <property type="match status" value="3"/>
</dbReference>